<dbReference type="SUPFAM" id="SSF48445">
    <property type="entry name" value="14-3-3 protein"/>
    <property type="match status" value="1"/>
</dbReference>
<accession>A0AAD9V2G3</accession>
<keyword evidence="4" id="KW-1185">Reference proteome</keyword>
<dbReference type="PROSITE" id="PS00796">
    <property type="entry name" value="1433_1"/>
    <property type="match status" value="1"/>
</dbReference>
<reference evidence="3" key="1">
    <citation type="journal article" date="2023" name="G3 (Bethesda)">
        <title>Whole genome assembly and annotation of the endangered Caribbean coral Acropora cervicornis.</title>
        <authorList>
            <person name="Selwyn J.D."/>
            <person name="Vollmer S.V."/>
        </authorList>
    </citation>
    <scope>NUCLEOTIDE SEQUENCE</scope>
    <source>
        <strain evidence="3">K2</strain>
    </source>
</reference>
<name>A0AAD9V2G3_ACRCE</name>
<sequence>MDAAFLALNVSSAPSSSTSTSVVATSLLNLSVPVSAPLAGNSSMATPSSSAALAPEIVALVSQTVQAALQASQFHPSPAIESSVPSSAASSSPDTLNSSAASFLASGTGFQLAQSSSTTQGRNIPIVLPSFVSTFNAPASALASASAHATGSFSLPSEAFLAPHAKSSTLADGPFVVGPGFSPVPGKLVSQILRGTFVDLSELLSVNLVSSDPEPHLMLDGCLVLTAPPKKQQRQIEDITSWTEAFTIFSLVVMSSFPQHWKDHTYKLLILRIHRQFSDMVVFMKTVADLGGELTTEERNLLSVAYKNVIGARRAAWRMLSSLEDKVDDEVKTGKHKKIIEEYKKNIEKELRDICQEIIHLLKESLIKSASEAEARVFFLKILNKSVFYYELLSDSTEACHIAKMAFDSAIAELDELKEDSYKDSTLIMQLLRDNLTLWKSEDDTQVEDVLDEECK</sequence>
<dbReference type="Proteomes" id="UP001249851">
    <property type="component" value="Unassembled WGS sequence"/>
</dbReference>
<dbReference type="EMBL" id="JARQWQ010000045">
    <property type="protein sequence ID" value="KAK2558320.1"/>
    <property type="molecule type" value="Genomic_DNA"/>
</dbReference>
<comment type="caution">
    <text evidence="3">The sequence shown here is derived from an EMBL/GenBank/DDBJ whole genome shotgun (WGS) entry which is preliminary data.</text>
</comment>
<evidence type="ECO:0000313" key="4">
    <source>
        <dbReference type="Proteomes" id="UP001249851"/>
    </source>
</evidence>
<organism evidence="3 4">
    <name type="scientific">Acropora cervicornis</name>
    <name type="common">Staghorn coral</name>
    <dbReference type="NCBI Taxonomy" id="6130"/>
    <lineage>
        <taxon>Eukaryota</taxon>
        <taxon>Metazoa</taxon>
        <taxon>Cnidaria</taxon>
        <taxon>Anthozoa</taxon>
        <taxon>Hexacorallia</taxon>
        <taxon>Scleractinia</taxon>
        <taxon>Astrocoeniina</taxon>
        <taxon>Acroporidae</taxon>
        <taxon>Acropora</taxon>
    </lineage>
</organism>
<evidence type="ECO:0000259" key="2">
    <source>
        <dbReference type="SMART" id="SM00101"/>
    </source>
</evidence>
<protein>
    <submittedName>
        <fullName evidence="3">14-3-3-like protein 2</fullName>
    </submittedName>
</protein>
<dbReference type="InterPro" id="IPR036815">
    <property type="entry name" value="14-3-3_dom_sf"/>
</dbReference>
<dbReference type="PANTHER" id="PTHR18860">
    <property type="entry name" value="14-3-3 PROTEIN"/>
    <property type="match status" value="1"/>
</dbReference>
<dbReference type="InterPro" id="IPR023410">
    <property type="entry name" value="14-3-3_domain"/>
</dbReference>
<dbReference type="Gene3D" id="1.20.190.20">
    <property type="entry name" value="14-3-3 domain"/>
    <property type="match status" value="2"/>
</dbReference>
<dbReference type="CDD" id="cd08774">
    <property type="entry name" value="14-3-3"/>
    <property type="match status" value="1"/>
</dbReference>
<reference evidence="3" key="2">
    <citation type="journal article" date="2023" name="Science">
        <title>Genomic signatures of disease resistance in endangered staghorn corals.</title>
        <authorList>
            <person name="Vollmer S.V."/>
            <person name="Selwyn J.D."/>
            <person name="Despard B.A."/>
            <person name="Roesel C.L."/>
        </authorList>
    </citation>
    <scope>NUCLEOTIDE SEQUENCE</scope>
    <source>
        <strain evidence="3">K2</strain>
    </source>
</reference>
<evidence type="ECO:0000256" key="1">
    <source>
        <dbReference type="ARBA" id="ARBA00006141"/>
    </source>
</evidence>
<dbReference type="AlphaFoldDB" id="A0AAD9V2G3"/>
<dbReference type="PRINTS" id="PR00305">
    <property type="entry name" value="1433ZETA"/>
</dbReference>
<proteinExistence type="inferred from homology"/>
<dbReference type="Pfam" id="PF00244">
    <property type="entry name" value="14-3-3"/>
    <property type="match status" value="1"/>
</dbReference>
<gene>
    <name evidence="3" type="ORF">P5673_019449</name>
</gene>
<feature type="domain" description="14-3-3" evidence="2">
    <location>
        <begin position="262"/>
        <end position="453"/>
    </location>
</feature>
<dbReference type="InterPro" id="IPR023409">
    <property type="entry name" value="14-3-3_CS"/>
</dbReference>
<dbReference type="SMART" id="SM00101">
    <property type="entry name" value="14_3_3"/>
    <property type="match status" value="1"/>
</dbReference>
<comment type="similarity">
    <text evidence="1">Belongs to the 14-3-3 family.</text>
</comment>
<dbReference type="InterPro" id="IPR000308">
    <property type="entry name" value="14-3-3"/>
</dbReference>
<evidence type="ECO:0000313" key="3">
    <source>
        <dbReference type="EMBL" id="KAK2558320.1"/>
    </source>
</evidence>